<feature type="transmembrane region" description="Helical" evidence="6">
    <location>
        <begin position="212"/>
        <end position="235"/>
    </location>
</feature>
<keyword evidence="4 8" id="KW-0418">Kinase</keyword>
<gene>
    <name evidence="8" type="ORF">GQ588_08000</name>
</gene>
<dbReference type="InterPro" id="IPR003594">
    <property type="entry name" value="HATPase_dom"/>
</dbReference>
<dbReference type="EMBL" id="CP046996">
    <property type="protein sequence ID" value="QHA00576.1"/>
    <property type="molecule type" value="Genomic_DNA"/>
</dbReference>
<keyword evidence="5" id="KW-0902">Two-component regulatory system</keyword>
<dbReference type="SUPFAM" id="SSF55874">
    <property type="entry name" value="ATPase domain of HSP90 chaperone/DNA topoisomerase II/histidine kinase"/>
    <property type="match status" value="1"/>
</dbReference>
<evidence type="ECO:0000256" key="6">
    <source>
        <dbReference type="SAM" id="Phobius"/>
    </source>
</evidence>
<keyword evidence="6" id="KW-0472">Membrane</keyword>
<feature type="transmembrane region" description="Helical" evidence="6">
    <location>
        <begin position="152"/>
        <end position="175"/>
    </location>
</feature>
<dbReference type="InterPro" id="IPR050482">
    <property type="entry name" value="Sensor_HK_TwoCompSys"/>
</dbReference>
<evidence type="ECO:0000256" key="3">
    <source>
        <dbReference type="ARBA" id="ARBA00022679"/>
    </source>
</evidence>
<feature type="transmembrane region" description="Helical" evidence="6">
    <location>
        <begin position="369"/>
        <end position="391"/>
    </location>
</feature>
<feature type="domain" description="Histidine kinase" evidence="7">
    <location>
        <begin position="694"/>
        <end position="784"/>
    </location>
</feature>
<evidence type="ECO:0000259" key="7">
    <source>
        <dbReference type="PROSITE" id="PS50109"/>
    </source>
</evidence>
<dbReference type="CDD" id="cd16917">
    <property type="entry name" value="HATPase_UhpB-NarQ-NarX-like"/>
    <property type="match status" value="1"/>
</dbReference>
<dbReference type="GO" id="GO:0004673">
    <property type="term" value="F:protein histidine kinase activity"/>
    <property type="evidence" value="ECO:0007669"/>
    <property type="project" value="UniProtKB-EC"/>
</dbReference>
<dbReference type="EC" id="2.7.13.3" evidence="2"/>
<keyword evidence="6" id="KW-1133">Transmembrane helix</keyword>
<dbReference type="PANTHER" id="PTHR24421:SF10">
    <property type="entry name" value="NITRATE_NITRITE SENSOR PROTEIN NARQ"/>
    <property type="match status" value="1"/>
</dbReference>
<dbReference type="InterPro" id="IPR005467">
    <property type="entry name" value="His_kinase_dom"/>
</dbReference>
<sequence length="784" mass="89131">MWGRFINRQIYYIASIVFIVLGLVYFSACLQQPYIGLNLENVNGQWLITFCDTHGEGYRSGIELGDQILKINGGDPGEYDIVQKWNLMEGTSSIEFCKQGELSALEIIIPKHFDLLTVMSESPTFLLGFIFWLLGFLTWIKRPFLRQARTLFWLLWLFGLVILLTYASGRCLFFAKELEYIAFSAAPVLLIAFFSIFPVLNKNWINTYSCKIAVILSAIILILTVLQSLGLVHLASFIRKLALSNMLIGILISVWNLVQVMRLHKDRPEKNEAGIVLTGMVIGFSPSVVLIALPTIFNMHKLGYTEISTIFVSAVPVSLYYAIVNKYLPDSRRLYKIIITNFLTIIFISLIALYVLYFCKIINTINIEFYLSAFFLSLLFFVCLYFIRLIISKLLERLSFFQTNIGLKQRVAELNKSMTSLISEDHVFEEAVKTLGIDGVFIIVENEQTGCLRKAVGRFRKNRQEQSELEAYFSRNQKQDLEARFLSDDCPAEIFVPFVSQNSTCGIFFGHRYSHIKFEKSELPFLTLLAGQLAYEVLMLLIIDNLTKDINALTLTSWSSQKRNRELQCITNSLIRMIERGKGSLSKEILDGPVQSVLDISRLLKILEKENLGDDTTQQVVSWIRNQINDLNYDLNQTVHNLRPPVLSDLGLIPAIQSLFQDIMLKEPNFIILETEGIELNDHFSEDVEIAAYRFIQKAIINSLRYSGSKKQTVRVELSGDKLELTVKDNGQGFDPDQLEKGSLGGAHFGLAIMKERIESLGGQMLISSGFQRGTTLKATIPVY</sequence>
<feature type="transmembrane region" description="Helical" evidence="6">
    <location>
        <begin position="334"/>
        <end position="357"/>
    </location>
</feature>
<comment type="catalytic activity">
    <reaction evidence="1">
        <text>ATP + protein L-histidine = ADP + protein N-phospho-L-histidine.</text>
        <dbReference type="EC" id="2.7.13.3"/>
    </reaction>
</comment>
<dbReference type="GO" id="GO:0000160">
    <property type="term" value="P:phosphorelay signal transduction system"/>
    <property type="evidence" value="ECO:0007669"/>
    <property type="project" value="UniProtKB-KW"/>
</dbReference>
<dbReference type="AlphaFoldDB" id="A0A857DKA0"/>
<dbReference type="PRINTS" id="PR00344">
    <property type="entry name" value="BCTRLSENSOR"/>
</dbReference>
<feature type="transmembrane region" description="Helical" evidence="6">
    <location>
        <begin position="303"/>
        <end position="322"/>
    </location>
</feature>
<organism evidence="8 9">
    <name type="scientific">Dehalobacter restrictus</name>
    <dbReference type="NCBI Taxonomy" id="55583"/>
    <lineage>
        <taxon>Bacteria</taxon>
        <taxon>Bacillati</taxon>
        <taxon>Bacillota</taxon>
        <taxon>Clostridia</taxon>
        <taxon>Eubacteriales</taxon>
        <taxon>Desulfitobacteriaceae</taxon>
        <taxon>Dehalobacter</taxon>
    </lineage>
</organism>
<dbReference type="Pfam" id="PF02518">
    <property type="entry name" value="HATPase_c"/>
    <property type="match status" value="1"/>
</dbReference>
<feature type="transmembrane region" description="Helical" evidence="6">
    <location>
        <begin position="273"/>
        <end position="297"/>
    </location>
</feature>
<dbReference type="InterPro" id="IPR036890">
    <property type="entry name" value="HATPase_C_sf"/>
</dbReference>
<dbReference type="PROSITE" id="PS50109">
    <property type="entry name" value="HIS_KIN"/>
    <property type="match status" value="1"/>
</dbReference>
<feature type="transmembrane region" description="Helical" evidence="6">
    <location>
        <begin position="181"/>
        <end position="200"/>
    </location>
</feature>
<dbReference type="SMART" id="SM00387">
    <property type="entry name" value="HATPase_c"/>
    <property type="match status" value="1"/>
</dbReference>
<accession>A0A857DKA0</accession>
<feature type="transmembrane region" description="Helical" evidence="6">
    <location>
        <begin position="523"/>
        <end position="543"/>
    </location>
</feature>
<name>A0A857DKA0_9FIRM</name>
<evidence type="ECO:0000313" key="9">
    <source>
        <dbReference type="Proteomes" id="UP000430508"/>
    </source>
</evidence>
<evidence type="ECO:0000256" key="1">
    <source>
        <dbReference type="ARBA" id="ARBA00000085"/>
    </source>
</evidence>
<feature type="transmembrane region" description="Helical" evidence="6">
    <location>
        <begin position="241"/>
        <end position="261"/>
    </location>
</feature>
<reference evidence="8 9" key="1">
    <citation type="submission" date="2019-12" db="EMBL/GenBank/DDBJ databases">
        <title>Sequence classification of anaerobic respiratory reductive dehalogenases: First we see many, then we see few.</title>
        <authorList>
            <person name="Molenda O."/>
            <person name="Puentes Jacome L.A."/>
            <person name="Cao X."/>
            <person name="Nesbo C.L."/>
            <person name="Tang S."/>
            <person name="Morson N."/>
            <person name="Patron J."/>
            <person name="Lomheim L."/>
            <person name="Wishart D.S."/>
            <person name="Edwards E.A."/>
        </authorList>
    </citation>
    <scope>NUCLEOTIDE SEQUENCE [LARGE SCALE GENOMIC DNA]</scope>
    <source>
        <strain evidence="8 9">12DCA</strain>
    </source>
</reference>
<proteinExistence type="predicted"/>
<feature type="transmembrane region" description="Helical" evidence="6">
    <location>
        <begin position="122"/>
        <end position="140"/>
    </location>
</feature>
<evidence type="ECO:0000256" key="2">
    <source>
        <dbReference type="ARBA" id="ARBA00012438"/>
    </source>
</evidence>
<dbReference type="PANTHER" id="PTHR24421">
    <property type="entry name" value="NITRATE/NITRITE SENSOR PROTEIN NARX-RELATED"/>
    <property type="match status" value="1"/>
</dbReference>
<dbReference type="RefSeq" id="WP_019226860.1">
    <property type="nucleotide sequence ID" value="NZ_CP046996.1"/>
</dbReference>
<protein>
    <recommendedName>
        <fullName evidence="2">histidine kinase</fullName>
        <ecNumber evidence="2">2.7.13.3</ecNumber>
    </recommendedName>
</protein>
<keyword evidence="3" id="KW-0808">Transferase</keyword>
<dbReference type="Gene3D" id="3.30.565.10">
    <property type="entry name" value="Histidine kinase-like ATPase, C-terminal domain"/>
    <property type="match status" value="1"/>
</dbReference>
<evidence type="ECO:0000256" key="4">
    <source>
        <dbReference type="ARBA" id="ARBA00022777"/>
    </source>
</evidence>
<dbReference type="InterPro" id="IPR004358">
    <property type="entry name" value="Sig_transdc_His_kin-like_C"/>
</dbReference>
<evidence type="ECO:0000313" key="8">
    <source>
        <dbReference type="EMBL" id="QHA00576.1"/>
    </source>
</evidence>
<keyword evidence="6" id="KW-0812">Transmembrane</keyword>
<evidence type="ECO:0000256" key="5">
    <source>
        <dbReference type="ARBA" id="ARBA00023012"/>
    </source>
</evidence>
<feature type="transmembrane region" description="Helical" evidence="6">
    <location>
        <begin position="12"/>
        <end position="35"/>
    </location>
</feature>
<dbReference type="Proteomes" id="UP000430508">
    <property type="component" value="Chromosome"/>
</dbReference>